<reference evidence="1 2" key="1">
    <citation type="journal article" date="2020" name="Microb. Ecol.">
        <title>Ecogenomics of the Marine Benthic Filamentous Cyanobacterium Adonisia.</title>
        <authorList>
            <person name="Walter J.M."/>
            <person name="Coutinho F.H."/>
            <person name="Leomil L."/>
            <person name="Hargreaves P.I."/>
            <person name="Campeao M.E."/>
            <person name="Vieira V.V."/>
            <person name="Silva B.S."/>
            <person name="Fistarol G.O."/>
            <person name="Salomon P.S."/>
            <person name="Sawabe T."/>
            <person name="Mino S."/>
            <person name="Hosokawa M."/>
            <person name="Miyashita H."/>
            <person name="Maruyama F."/>
            <person name="van Verk M.C."/>
            <person name="Dutilh B.E."/>
            <person name="Thompson C.C."/>
            <person name="Thompson F.L."/>
        </authorList>
    </citation>
    <scope>NUCLEOTIDE SEQUENCE [LARGE SCALE GENOMIC DNA]</scope>
    <source>
        <strain evidence="1 2">CCMR0082</strain>
    </source>
</reference>
<sequence length="247" mass="27590">MPANLKATEAITLQACLLTLARSNGSVEAELAGQIQGISHKLEQGESQAIEELYSLLQNNADLANLYGKFRTGLQVQYGERERAKSAVAVNTDPLNLLDIALPILQGPNFRTNAQHLVTSRQWKQKVKQAPSDLQAFAKTLEKTVTNLDPAKVTILRKLDQEIFSVDDLAYLLEVSIERTQEFVQALWNEGYLRPISDNPFIQLWQSFKGAPPLTAPPNITEELALTTKGYFYLHPGKLFQNRTAKK</sequence>
<evidence type="ECO:0000313" key="2">
    <source>
        <dbReference type="Proteomes" id="UP000473574"/>
    </source>
</evidence>
<gene>
    <name evidence="1" type="ORF">D0962_08730</name>
</gene>
<evidence type="ECO:0000313" key="1">
    <source>
        <dbReference type="EMBL" id="NEZ62865.1"/>
    </source>
</evidence>
<organism evidence="1 2">
    <name type="scientific">Adonisia turfae CCMR0082</name>
    <dbReference type="NCBI Taxonomy" id="2304604"/>
    <lineage>
        <taxon>Bacteria</taxon>
        <taxon>Bacillati</taxon>
        <taxon>Cyanobacteriota</taxon>
        <taxon>Adonisia</taxon>
        <taxon>Adonisia turfae</taxon>
    </lineage>
</organism>
<accession>A0A6M0S375</accession>
<dbReference type="AlphaFoldDB" id="A0A6M0S375"/>
<comment type="caution">
    <text evidence="1">The sequence shown here is derived from an EMBL/GenBank/DDBJ whole genome shotgun (WGS) entry which is preliminary data.</text>
</comment>
<dbReference type="EMBL" id="QZCE01000002">
    <property type="protein sequence ID" value="NEZ62865.1"/>
    <property type="molecule type" value="Genomic_DNA"/>
</dbReference>
<name>A0A6M0S375_9CYAN</name>
<protein>
    <submittedName>
        <fullName evidence="1">Uncharacterized protein</fullName>
    </submittedName>
</protein>
<dbReference type="RefSeq" id="WP_163661844.1">
    <property type="nucleotide sequence ID" value="NZ_QZCE01000002.1"/>
</dbReference>
<proteinExistence type="predicted"/>
<dbReference type="Proteomes" id="UP000473574">
    <property type="component" value="Unassembled WGS sequence"/>
</dbReference>